<name>A0A556TQE3_BAGYA</name>
<comment type="caution">
    <text evidence="4">The sequence shown here is derived from an EMBL/GenBank/DDBJ whole genome shotgun (WGS) entry which is preliminary data.</text>
</comment>
<dbReference type="EMBL" id="VCAZ01000010">
    <property type="protein sequence ID" value="TSK34905.1"/>
    <property type="molecule type" value="Genomic_DNA"/>
</dbReference>
<proteinExistence type="inferred from homology"/>
<comment type="similarity">
    <text evidence="1">Belongs to the themis family.</text>
</comment>
<organism evidence="4 5">
    <name type="scientific">Bagarius yarrelli</name>
    <name type="common">Goonch</name>
    <name type="synonym">Bagrus yarrelli</name>
    <dbReference type="NCBI Taxonomy" id="175774"/>
    <lineage>
        <taxon>Eukaryota</taxon>
        <taxon>Metazoa</taxon>
        <taxon>Chordata</taxon>
        <taxon>Craniata</taxon>
        <taxon>Vertebrata</taxon>
        <taxon>Euteleostomi</taxon>
        <taxon>Actinopterygii</taxon>
        <taxon>Neopterygii</taxon>
        <taxon>Teleostei</taxon>
        <taxon>Ostariophysi</taxon>
        <taxon>Siluriformes</taxon>
        <taxon>Sisoridae</taxon>
        <taxon>Sisorinae</taxon>
        <taxon>Bagarius</taxon>
    </lineage>
</organism>
<evidence type="ECO:0000259" key="3">
    <source>
        <dbReference type="Pfam" id="PF12736"/>
    </source>
</evidence>
<dbReference type="Pfam" id="PF12736">
    <property type="entry name" value="CABIT"/>
    <property type="match status" value="2"/>
</dbReference>
<dbReference type="PANTHER" id="PTHR15215">
    <property type="entry name" value="CABIT DOMAIN-CONTAINING PROTEIN"/>
    <property type="match status" value="1"/>
</dbReference>
<dbReference type="OrthoDB" id="9030353at2759"/>
<dbReference type="GO" id="GO:0005737">
    <property type="term" value="C:cytoplasm"/>
    <property type="evidence" value="ECO:0007669"/>
    <property type="project" value="TreeGrafter"/>
</dbReference>
<feature type="domain" description="CABIT" evidence="3">
    <location>
        <begin position="22"/>
        <end position="244"/>
    </location>
</feature>
<gene>
    <name evidence="4" type="ORF">Baya_4513</name>
</gene>
<accession>A0A556TQE3</accession>
<feature type="region of interest" description="Disordered" evidence="2">
    <location>
        <begin position="553"/>
        <end position="622"/>
    </location>
</feature>
<dbReference type="AlphaFoldDB" id="A0A556TQE3"/>
<evidence type="ECO:0000313" key="5">
    <source>
        <dbReference type="Proteomes" id="UP000319801"/>
    </source>
</evidence>
<dbReference type="Proteomes" id="UP000319801">
    <property type="component" value="Unassembled WGS sequence"/>
</dbReference>
<sequence length="622" mass="69870">MEDSGGVLALQDYIKDVDHSSLPRILRVCSGVYFQGSVYEISGCEVCLSTGDLVKVTGIKLLSVLCTDIINNTSFELPLDHAGQFRLVPEELPYSTIEEIVGLLPVSVDAFGSFTFFSKNDLIIENLTVPARTEITVLTVVLNSDAESFARCRLMGREETSAEVHLPFSCYGEFYECQNDRDYTIHEIMSSARLCRRRFYKTKSNTYGSPLVFNPIYEVQVRKNKVMFPSTLEVDVIDVTEQCKNITFVTPLSLAEVAVQPNEAFPTLAEILEGPGAKPFFCCSWFKELQKSKHLVLHRCNKTRKVLACTPKGRKTQQYFLISEGYGGQIKRRAREFSSVYEVYMAFSLSPGLRISVTRHFEGIEEEEVPALSAGEQLEVIRLHTINRSGNGLEDPQNVETLICKRIEDEDEDEETDDKEENASSDNEVCLPLFTPAHFVEKLSDKKKYRLVELIKNFSFPLEVKVANPDKILEKDPLAGLPALKLEGAVEETTVVVSLLDTPHKSFELPVRWLQMSLSFMSDPLPTTDKRPGLYLETVTEVTEHFYHEYHKANKNTIAPPPRPPKRTTVALPKGVATSKDSALHIKGSPAAKPEYSSLGQTQRRPPPPPPSEVGNFHMNFI</sequence>
<evidence type="ECO:0000256" key="1">
    <source>
        <dbReference type="ARBA" id="ARBA00006414"/>
    </source>
</evidence>
<dbReference type="GO" id="GO:0005634">
    <property type="term" value="C:nucleus"/>
    <property type="evidence" value="ECO:0007669"/>
    <property type="project" value="TreeGrafter"/>
</dbReference>
<dbReference type="GO" id="GO:0050852">
    <property type="term" value="P:T cell receptor signaling pathway"/>
    <property type="evidence" value="ECO:0007669"/>
    <property type="project" value="TreeGrafter"/>
</dbReference>
<dbReference type="InterPro" id="IPR039671">
    <property type="entry name" value="THEMIS"/>
</dbReference>
<reference evidence="4 5" key="1">
    <citation type="journal article" date="2019" name="Genome Biol. Evol.">
        <title>Whole-Genome Sequencing of the Giant Devil Catfish, Bagarius yarrelli.</title>
        <authorList>
            <person name="Jiang W."/>
            <person name="Lv Y."/>
            <person name="Cheng L."/>
            <person name="Yang K."/>
            <person name="Chao B."/>
            <person name="Wang X."/>
            <person name="Li Y."/>
            <person name="Pan X."/>
            <person name="You X."/>
            <person name="Zhang Y."/>
            <person name="Yang J."/>
            <person name="Li J."/>
            <person name="Zhang X."/>
            <person name="Liu S."/>
            <person name="Sun C."/>
            <person name="Yang J."/>
            <person name="Shi Q."/>
        </authorList>
    </citation>
    <scope>NUCLEOTIDE SEQUENCE [LARGE SCALE GENOMIC DNA]</scope>
    <source>
        <strain evidence="4">JWS20170419001</strain>
        <tissue evidence="4">Muscle</tissue>
    </source>
</reference>
<feature type="domain" description="CABIT" evidence="3">
    <location>
        <begin position="265"/>
        <end position="505"/>
    </location>
</feature>
<dbReference type="PANTHER" id="PTHR15215:SF2">
    <property type="entry name" value="PROTEIN THEMIS2"/>
    <property type="match status" value="1"/>
</dbReference>
<evidence type="ECO:0000256" key="2">
    <source>
        <dbReference type="SAM" id="MobiDB-lite"/>
    </source>
</evidence>
<evidence type="ECO:0000313" key="4">
    <source>
        <dbReference type="EMBL" id="TSK34905.1"/>
    </source>
</evidence>
<dbReference type="InterPro" id="IPR025946">
    <property type="entry name" value="CABIT_dom"/>
</dbReference>
<protein>
    <submittedName>
        <fullName evidence="4">Protein THEMIS2</fullName>
    </submittedName>
</protein>
<keyword evidence="5" id="KW-1185">Reference proteome</keyword>